<dbReference type="EMBL" id="CP031222">
    <property type="protein sequence ID" value="AXI02604.1"/>
    <property type="molecule type" value="Genomic_DNA"/>
</dbReference>
<evidence type="ECO:0008006" key="4">
    <source>
        <dbReference type="Google" id="ProtNLM"/>
    </source>
</evidence>
<feature type="region of interest" description="Disordered" evidence="1">
    <location>
        <begin position="756"/>
        <end position="811"/>
    </location>
</feature>
<feature type="compositionally biased region" description="Basic and acidic residues" evidence="1">
    <location>
        <begin position="796"/>
        <end position="811"/>
    </location>
</feature>
<dbReference type="OrthoDB" id="784829at2"/>
<protein>
    <recommendedName>
        <fullName evidence="4">ATP-binding protein</fullName>
    </recommendedName>
</protein>
<dbReference type="Proteomes" id="UP000253940">
    <property type="component" value="Chromosome"/>
</dbReference>
<dbReference type="KEGG" id="mbah:HYN46_07045"/>
<organism evidence="2 3">
    <name type="scientific">Aquirhabdus parva</name>
    <dbReference type="NCBI Taxonomy" id="2283318"/>
    <lineage>
        <taxon>Bacteria</taxon>
        <taxon>Pseudomonadati</taxon>
        <taxon>Pseudomonadota</taxon>
        <taxon>Gammaproteobacteria</taxon>
        <taxon>Moraxellales</taxon>
        <taxon>Moraxellaceae</taxon>
        <taxon>Aquirhabdus</taxon>
    </lineage>
</organism>
<dbReference type="RefSeq" id="WP_114898714.1">
    <property type="nucleotide sequence ID" value="NZ_CP031222.1"/>
</dbReference>
<evidence type="ECO:0000313" key="2">
    <source>
        <dbReference type="EMBL" id="AXI02604.1"/>
    </source>
</evidence>
<reference evidence="2 3" key="1">
    <citation type="submission" date="2018-07" db="EMBL/GenBank/DDBJ databases">
        <title>Genome sequencing of Moraxellaceae gen. HYN0046.</title>
        <authorList>
            <person name="Kim M."/>
            <person name="Yi H."/>
        </authorList>
    </citation>
    <scope>NUCLEOTIDE SEQUENCE [LARGE SCALE GENOMIC DNA]</scope>
    <source>
        <strain evidence="2 3">HYN0046</strain>
    </source>
</reference>
<keyword evidence="3" id="KW-1185">Reference proteome</keyword>
<accession>A0A345P5P5</accession>
<evidence type="ECO:0000313" key="3">
    <source>
        <dbReference type="Proteomes" id="UP000253940"/>
    </source>
</evidence>
<proteinExistence type="predicted"/>
<feature type="compositionally biased region" description="Polar residues" evidence="1">
    <location>
        <begin position="768"/>
        <end position="778"/>
    </location>
</feature>
<gene>
    <name evidence="2" type="ORF">HYN46_07045</name>
</gene>
<name>A0A345P5P5_9GAMM</name>
<evidence type="ECO:0000256" key="1">
    <source>
        <dbReference type="SAM" id="MobiDB-lite"/>
    </source>
</evidence>
<sequence length="811" mass="89722">MKPPEQSTPETLLATFPRADAQHDVYGQYGLTATPFYTSHADGDIGGKSVGGWLALPMYDSKRAIVGIAFLSPFRADKPVYYPEPYPVGATVLGTPAKDKPLFVVSSPEAAFAISRTGLPCLLTFTPRDYGGKHDPVPKDGGNMTHVIKSWSMAGYAQLYAPVGCDIATTYQAWFKDLPIQVLGLTAPINQYQPTSELTAELTALTDAADHTQTTDALATIEYAFLQANDRDNPNVGALWEAQTLAAFQHIYMTSKPEWARLRVRLKQCKAVKLADIEREIIGQSDESGYNDTCSMLIDVASSACTFVHDPDSEPYAILTVGNVRQCWHLNSKSFQEWLSYAYYKSEGTAPSDLSLKAAISSLSGRAKFDGDQVSVNCRTAKHDGAYWLDLCNDTWQAVKISAQGWQVIDQPSVLFTRSSSMRQLPMPTAGAGNLNALWAVANIPESERLLIVAWLLECLRPETPYVVLELSGEQGSAKSSTQDALRNLIDPNRSNLRTAPKNKDDVFINARNSHLVSYENLSHLSADYQDALCTLATGGGFASRTLYTNTDETVIDLKKPIILNGISVIVTAQDLLDRAIHIDLPVLSNTVTESELDDYWQIHHSGIFSSLLDVFVSALAQLPHVDLSDERLPRMADFTLLGEAVYQAHGQPAKTFLHDYRERRKDGIYRTLEASPVAMAMQELLRKRPSGFVGTVQQLLNELEHYREDNDTWVKSAKGLADLIQRLKPAMRQIGIYLSKDTKRSRNGFGCTLRYETPTYKTEPKSTEPSASSTPHTPDSLKQPRFTEKSALGVHDAHRKPDLNREIHNA</sequence>
<dbReference type="AlphaFoldDB" id="A0A345P5P5"/>